<dbReference type="PANTHER" id="PTHR45811:SF64">
    <property type="entry name" value="OS01G0249700 PROTEIN"/>
    <property type="match status" value="1"/>
</dbReference>
<accession>A0A9R0VKA8</accession>
<dbReference type="PROSITE" id="PS50846">
    <property type="entry name" value="HMA_2"/>
    <property type="match status" value="1"/>
</dbReference>
<proteinExistence type="inferred from homology"/>
<dbReference type="AlphaFoldDB" id="A0A9R0VKA8"/>
<dbReference type="InterPro" id="IPR036163">
    <property type="entry name" value="HMA_dom_sf"/>
</dbReference>
<keyword evidence="3" id="KW-0449">Lipoprotein</keyword>
<evidence type="ECO:0000256" key="6">
    <source>
        <dbReference type="SAM" id="Coils"/>
    </source>
</evidence>
<dbReference type="InterPro" id="IPR006121">
    <property type="entry name" value="HMA_dom"/>
</dbReference>
<dbReference type="Gene3D" id="3.30.70.100">
    <property type="match status" value="1"/>
</dbReference>
<gene>
    <name evidence="8" type="ORF">TRITD_3Av1G073600</name>
</gene>
<evidence type="ECO:0000256" key="5">
    <source>
        <dbReference type="ARBA" id="ARBA00024045"/>
    </source>
</evidence>
<dbReference type="Proteomes" id="UP000324705">
    <property type="component" value="Chromosome 3A"/>
</dbReference>
<dbReference type="Gramene" id="TRITD3Av1G073600.1">
    <property type="protein sequence ID" value="TRITD3Av1G073600.1"/>
    <property type="gene ID" value="TRITD3Av1G073600"/>
</dbReference>
<keyword evidence="6" id="KW-0175">Coiled coil</keyword>
<feature type="coiled-coil region" evidence="6">
    <location>
        <begin position="125"/>
        <end position="152"/>
    </location>
</feature>
<keyword evidence="4" id="KW-0636">Prenylation</keyword>
<feature type="domain" description="HMA" evidence="7">
    <location>
        <begin position="2"/>
        <end position="69"/>
    </location>
</feature>
<evidence type="ECO:0000313" key="9">
    <source>
        <dbReference type="Proteomes" id="UP000324705"/>
    </source>
</evidence>
<dbReference type="EMBL" id="LT934115">
    <property type="protein sequence ID" value="VAH59594.1"/>
    <property type="molecule type" value="Genomic_DNA"/>
</dbReference>
<evidence type="ECO:0000256" key="3">
    <source>
        <dbReference type="ARBA" id="ARBA00023288"/>
    </source>
</evidence>
<reference evidence="8 9" key="1">
    <citation type="submission" date="2017-09" db="EMBL/GenBank/DDBJ databases">
        <authorList>
            <consortium name="International Durum Wheat Genome Sequencing Consortium (IDWGSC)"/>
            <person name="Milanesi L."/>
        </authorList>
    </citation>
    <scope>NUCLEOTIDE SEQUENCE [LARGE SCALE GENOMIC DNA]</scope>
    <source>
        <strain evidence="9">cv. Svevo</strain>
    </source>
</reference>
<dbReference type="GO" id="GO:0046872">
    <property type="term" value="F:metal ion binding"/>
    <property type="evidence" value="ECO:0007669"/>
    <property type="project" value="UniProtKB-KW"/>
</dbReference>
<evidence type="ECO:0000256" key="1">
    <source>
        <dbReference type="ARBA" id="ARBA00022481"/>
    </source>
</evidence>
<keyword evidence="9" id="KW-1185">Reference proteome</keyword>
<evidence type="ECO:0000256" key="2">
    <source>
        <dbReference type="ARBA" id="ARBA00022723"/>
    </source>
</evidence>
<dbReference type="PANTHER" id="PTHR45811">
    <property type="entry name" value="COPPER TRANSPORT PROTEIN FAMILY-RELATED"/>
    <property type="match status" value="1"/>
</dbReference>
<evidence type="ECO:0000313" key="8">
    <source>
        <dbReference type="EMBL" id="VAH59594.1"/>
    </source>
</evidence>
<organism evidence="8 9">
    <name type="scientific">Triticum turgidum subsp. durum</name>
    <name type="common">Durum wheat</name>
    <name type="synonym">Triticum durum</name>
    <dbReference type="NCBI Taxonomy" id="4567"/>
    <lineage>
        <taxon>Eukaryota</taxon>
        <taxon>Viridiplantae</taxon>
        <taxon>Streptophyta</taxon>
        <taxon>Embryophyta</taxon>
        <taxon>Tracheophyta</taxon>
        <taxon>Spermatophyta</taxon>
        <taxon>Magnoliopsida</taxon>
        <taxon>Liliopsida</taxon>
        <taxon>Poales</taxon>
        <taxon>Poaceae</taxon>
        <taxon>BOP clade</taxon>
        <taxon>Pooideae</taxon>
        <taxon>Triticodae</taxon>
        <taxon>Triticeae</taxon>
        <taxon>Triticinae</taxon>
        <taxon>Triticum</taxon>
    </lineage>
</organism>
<protein>
    <recommendedName>
        <fullName evidence="7">HMA domain-containing protein</fullName>
    </recommendedName>
</protein>
<sequence>MSKKIVIRADLVGKKCTSGILSIVSKLEGIKSMVVDDDKCTLTVVGTVDPVCVVHQLRKSCYAASIVSVEDDKPKEKKTPCQEACEKAWKDKYEKACKERCEKACKEPCCDDCGEKGTPYAGHGLEKCQERLRNLRKKVREWNKNADAWYRKIKIEIIGKLDVIDKNTDVMGLTIGDR</sequence>
<name>A0A9R0VKA8_TRITD</name>
<dbReference type="SUPFAM" id="SSF55008">
    <property type="entry name" value="HMA, heavy metal-associated domain"/>
    <property type="match status" value="1"/>
</dbReference>
<evidence type="ECO:0000259" key="7">
    <source>
        <dbReference type="PROSITE" id="PS50846"/>
    </source>
</evidence>
<comment type="similarity">
    <text evidence="5">Belongs to the HIPP family.</text>
</comment>
<evidence type="ECO:0000256" key="4">
    <source>
        <dbReference type="ARBA" id="ARBA00023289"/>
    </source>
</evidence>
<dbReference type="InterPro" id="IPR051863">
    <property type="entry name" value="HIPP"/>
</dbReference>
<keyword evidence="1" id="KW-0488">Methylation</keyword>
<keyword evidence="2" id="KW-0479">Metal-binding</keyword>